<keyword evidence="5" id="KW-0472">Membrane</keyword>
<feature type="domain" description="Cytochrome c" evidence="6">
    <location>
        <begin position="87"/>
        <end position="170"/>
    </location>
</feature>
<dbReference type="PANTHER" id="PTHR40942">
    <property type="match status" value="1"/>
</dbReference>
<feature type="transmembrane region" description="Helical" evidence="5">
    <location>
        <begin position="12"/>
        <end position="33"/>
    </location>
</feature>
<dbReference type="EMBL" id="JACSQJ010000002">
    <property type="protein sequence ID" value="MBD7987375.1"/>
    <property type="molecule type" value="Genomic_DNA"/>
</dbReference>
<proteinExistence type="predicted"/>
<reference evidence="7 8" key="1">
    <citation type="submission" date="2020-08" db="EMBL/GenBank/DDBJ databases">
        <title>A Genomic Blueprint of the Chicken Gut Microbiome.</title>
        <authorList>
            <person name="Gilroy R."/>
            <person name="Ravi A."/>
            <person name="Getino M."/>
            <person name="Pursley I."/>
            <person name="Horton D.L."/>
            <person name="Alikhan N.-F."/>
            <person name="Baker D."/>
            <person name="Gharbi K."/>
            <person name="Hall N."/>
            <person name="Watson M."/>
            <person name="Adriaenssens E.M."/>
            <person name="Foster-Nyarko E."/>
            <person name="Jarju S."/>
            <person name="Secka A."/>
            <person name="Antonio M."/>
            <person name="Oren A."/>
            <person name="Chaudhuri R."/>
            <person name="La Ragione R.M."/>
            <person name="Hildebrand F."/>
            <person name="Pallen M.J."/>
        </authorList>
    </citation>
    <scope>NUCLEOTIDE SEQUENCE [LARGE SCALE GENOMIC DNA]</scope>
    <source>
        <strain evidence="7 8">Sa2BVA3</strain>
    </source>
</reference>
<evidence type="ECO:0000313" key="8">
    <source>
        <dbReference type="Proteomes" id="UP000647183"/>
    </source>
</evidence>
<evidence type="ECO:0000256" key="3">
    <source>
        <dbReference type="ARBA" id="ARBA00023004"/>
    </source>
</evidence>
<name>A0ABR8UHR4_9GAMM</name>
<dbReference type="Gene3D" id="1.10.760.10">
    <property type="entry name" value="Cytochrome c-like domain"/>
    <property type="match status" value="1"/>
</dbReference>
<keyword evidence="3 4" id="KW-0408">Iron</keyword>
<evidence type="ECO:0000256" key="1">
    <source>
        <dbReference type="ARBA" id="ARBA00022617"/>
    </source>
</evidence>
<keyword evidence="1 4" id="KW-0349">Heme</keyword>
<protein>
    <submittedName>
        <fullName evidence="7">Cytochrome c5 family protein</fullName>
    </submittedName>
</protein>
<evidence type="ECO:0000256" key="2">
    <source>
        <dbReference type="ARBA" id="ARBA00022723"/>
    </source>
</evidence>
<keyword evidence="8" id="KW-1185">Reference proteome</keyword>
<keyword evidence="5" id="KW-0812">Transmembrane</keyword>
<dbReference type="RefSeq" id="WP_191728630.1">
    <property type="nucleotide sequence ID" value="NZ_JACSQJ010000002.1"/>
</dbReference>
<dbReference type="PROSITE" id="PS51007">
    <property type="entry name" value="CYTC"/>
    <property type="match status" value="1"/>
</dbReference>
<accession>A0ABR8UHR4</accession>
<dbReference type="Proteomes" id="UP000647183">
    <property type="component" value="Unassembled WGS sequence"/>
</dbReference>
<dbReference type="PANTHER" id="PTHR40942:SF4">
    <property type="entry name" value="CYTOCHROME C5"/>
    <property type="match status" value="1"/>
</dbReference>
<comment type="caution">
    <text evidence="7">The sequence shown here is derived from an EMBL/GenBank/DDBJ whole genome shotgun (WGS) entry which is preliminary data.</text>
</comment>
<sequence length="171" mass="17363">MRNYDLDFLKRFSLVIGFLTLVTIGLIVGSYFVHKSLPGEVDPGVAQRTANRIAPVGAVYAGDTGAAAQAAAAAAAAASAAAQVAYGGTLDGSVIYNNLCAGCHTSGAGGAPKMVAAEWTARIAQGADTLHRHAIEGFTGAAGMMPAKGGNPALTDEQVVATVDWMVENLQ</sequence>
<dbReference type="InterPro" id="IPR036909">
    <property type="entry name" value="Cyt_c-like_dom_sf"/>
</dbReference>
<evidence type="ECO:0000259" key="6">
    <source>
        <dbReference type="PROSITE" id="PS51007"/>
    </source>
</evidence>
<dbReference type="SUPFAM" id="SSF46626">
    <property type="entry name" value="Cytochrome c"/>
    <property type="match status" value="1"/>
</dbReference>
<keyword evidence="2 4" id="KW-0479">Metal-binding</keyword>
<evidence type="ECO:0000313" key="7">
    <source>
        <dbReference type="EMBL" id="MBD7987375.1"/>
    </source>
</evidence>
<dbReference type="InterPro" id="IPR009056">
    <property type="entry name" value="Cyt_c-like_dom"/>
</dbReference>
<dbReference type="Pfam" id="PF13442">
    <property type="entry name" value="Cytochrome_CBB3"/>
    <property type="match status" value="1"/>
</dbReference>
<evidence type="ECO:0000256" key="5">
    <source>
        <dbReference type="SAM" id="Phobius"/>
    </source>
</evidence>
<keyword evidence="5" id="KW-1133">Transmembrane helix</keyword>
<organism evidence="7 8">
    <name type="scientific">Luteimonas colneyensis</name>
    <dbReference type="NCBI Taxonomy" id="2762230"/>
    <lineage>
        <taxon>Bacteria</taxon>
        <taxon>Pseudomonadati</taxon>
        <taxon>Pseudomonadota</taxon>
        <taxon>Gammaproteobacteria</taxon>
        <taxon>Lysobacterales</taxon>
        <taxon>Lysobacteraceae</taxon>
        <taxon>Luteimonas</taxon>
    </lineage>
</organism>
<gene>
    <name evidence="7" type="ORF">H9645_04975</name>
</gene>
<evidence type="ECO:0000256" key="4">
    <source>
        <dbReference type="PROSITE-ProRule" id="PRU00433"/>
    </source>
</evidence>